<reference evidence="1" key="1">
    <citation type="journal article" date="2020" name="Stud. Mycol.">
        <title>101 Dothideomycetes genomes: a test case for predicting lifestyles and emergence of pathogens.</title>
        <authorList>
            <person name="Haridas S."/>
            <person name="Albert R."/>
            <person name="Binder M."/>
            <person name="Bloem J."/>
            <person name="Labutti K."/>
            <person name="Salamov A."/>
            <person name="Andreopoulos B."/>
            <person name="Baker S."/>
            <person name="Barry K."/>
            <person name="Bills G."/>
            <person name="Bluhm B."/>
            <person name="Cannon C."/>
            <person name="Castanera R."/>
            <person name="Culley D."/>
            <person name="Daum C."/>
            <person name="Ezra D."/>
            <person name="Gonzalez J."/>
            <person name="Henrissat B."/>
            <person name="Kuo A."/>
            <person name="Liang C."/>
            <person name="Lipzen A."/>
            <person name="Lutzoni F."/>
            <person name="Magnuson J."/>
            <person name="Mondo S."/>
            <person name="Nolan M."/>
            <person name="Ohm R."/>
            <person name="Pangilinan J."/>
            <person name="Park H.-J."/>
            <person name="Ramirez L."/>
            <person name="Alfaro M."/>
            <person name="Sun H."/>
            <person name="Tritt A."/>
            <person name="Yoshinaga Y."/>
            <person name="Zwiers L.-H."/>
            <person name="Turgeon B."/>
            <person name="Goodwin S."/>
            <person name="Spatafora J."/>
            <person name="Crous P."/>
            <person name="Grigoriev I."/>
        </authorList>
    </citation>
    <scope>NUCLEOTIDE SEQUENCE</scope>
    <source>
        <strain evidence="1">CBS 119925</strain>
    </source>
</reference>
<proteinExistence type="predicted"/>
<dbReference type="EMBL" id="MU006611">
    <property type="protein sequence ID" value="KAF2742329.1"/>
    <property type="molecule type" value="Genomic_DNA"/>
</dbReference>
<dbReference type="AlphaFoldDB" id="A0A6A6UX38"/>
<protein>
    <submittedName>
        <fullName evidence="1">Uncharacterized protein</fullName>
    </submittedName>
</protein>
<accession>A0A6A6UX38</accession>
<name>A0A6A6UX38_9PLEO</name>
<organism evidence="1 2">
    <name type="scientific">Sporormia fimetaria CBS 119925</name>
    <dbReference type="NCBI Taxonomy" id="1340428"/>
    <lineage>
        <taxon>Eukaryota</taxon>
        <taxon>Fungi</taxon>
        <taxon>Dikarya</taxon>
        <taxon>Ascomycota</taxon>
        <taxon>Pezizomycotina</taxon>
        <taxon>Dothideomycetes</taxon>
        <taxon>Pleosporomycetidae</taxon>
        <taxon>Pleosporales</taxon>
        <taxon>Sporormiaceae</taxon>
        <taxon>Sporormia</taxon>
    </lineage>
</organism>
<gene>
    <name evidence="1" type="ORF">M011DRAFT_481817</name>
</gene>
<keyword evidence="2" id="KW-1185">Reference proteome</keyword>
<evidence type="ECO:0000313" key="2">
    <source>
        <dbReference type="Proteomes" id="UP000799440"/>
    </source>
</evidence>
<evidence type="ECO:0000313" key="1">
    <source>
        <dbReference type="EMBL" id="KAF2742329.1"/>
    </source>
</evidence>
<sequence>MADRIFAAFGVYNIRPLDRAWEQANKLVRMPNTVLAHRIPGGGWVMDDAWVIFFRCWTCLAEPNTVRIALMHYEISYEGRTMTDDMGRYLGLSPRRYTHSVRTRFATLQTGQWPDAERTARLSTSKELTKELTKRGKLWGILDFQTDAGRSYVSTRSSFPAAEVRGPRNEIPEWHRSKAPGHGFSIAQRRQAGMKMPKQYVHHALMPKSDLPFRNIAAWTGEPILSWATYKR</sequence>
<dbReference type="Proteomes" id="UP000799440">
    <property type="component" value="Unassembled WGS sequence"/>
</dbReference>